<evidence type="ECO:0000256" key="4">
    <source>
        <dbReference type="ARBA" id="ARBA00022496"/>
    </source>
</evidence>
<keyword evidence="9" id="KW-0798">TonB box</keyword>
<evidence type="ECO:0000256" key="2">
    <source>
        <dbReference type="ARBA" id="ARBA00022448"/>
    </source>
</evidence>
<dbReference type="SUPFAM" id="SSF56935">
    <property type="entry name" value="Porins"/>
    <property type="match status" value="1"/>
</dbReference>
<evidence type="ECO:0000313" key="15">
    <source>
        <dbReference type="EMBL" id="GBQ08301.1"/>
    </source>
</evidence>
<evidence type="ECO:0000256" key="11">
    <source>
        <dbReference type="ARBA" id="ARBA00023237"/>
    </source>
</evidence>
<feature type="domain" description="TonB-dependent receptor-like beta-barrel" evidence="14">
    <location>
        <begin position="295"/>
        <end position="769"/>
    </location>
</feature>
<dbReference type="InterPro" id="IPR039426">
    <property type="entry name" value="TonB-dep_rcpt-like"/>
</dbReference>
<keyword evidence="4" id="KW-0410">Iron transport</keyword>
<keyword evidence="5 12" id="KW-0812">Transmembrane</keyword>
<comment type="subcellular location">
    <subcellularLocation>
        <location evidence="1 12">Cell outer membrane</location>
        <topology evidence="1 12">Multi-pass membrane protein</topology>
    </subcellularLocation>
</comment>
<evidence type="ECO:0000256" key="13">
    <source>
        <dbReference type="SAM" id="MobiDB-lite"/>
    </source>
</evidence>
<evidence type="ECO:0000256" key="5">
    <source>
        <dbReference type="ARBA" id="ARBA00022692"/>
    </source>
</evidence>
<feature type="region of interest" description="Disordered" evidence="13">
    <location>
        <begin position="29"/>
        <end position="52"/>
    </location>
</feature>
<dbReference type="InterPro" id="IPR000531">
    <property type="entry name" value="Beta-barrel_TonB"/>
</dbReference>
<name>A0ABQ0P0R0_9PROT</name>
<dbReference type="Proteomes" id="UP001062901">
    <property type="component" value="Unassembled WGS sequence"/>
</dbReference>
<dbReference type="EMBL" id="BAQD01000087">
    <property type="protein sequence ID" value="GBQ08301.1"/>
    <property type="molecule type" value="Genomic_DNA"/>
</dbReference>
<keyword evidence="7" id="KW-0408">Iron</keyword>
<reference evidence="15" key="1">
    <citation type="submission" date="2013-04" db="EMBL/GenBank/DDBJ databases">
        <title>The genome sequencing project of 58 acetic acid bacteria.</title>
        <authorList>
            <person name="Okamoto-Kainuma A."/>
            <person name="Ishikawa M."/>
            <person name="Umino S."/>
            <person name="Koizumi Y."/>
            <person name="Shiwa Y."/>
            <person name="Yoshikawa H."/>
            <person name="Matsutani M."/>
            <person name="Matsushita K."/>
        </authorList>
    </citation>
    <scope>NUCLEOTIDE SEQUENCE</scope>
    <source>
        <strain evidence="15">DSM 15669</strain>
    </source>
</reference>
<evidence type="ECO:0000259" key="14">
    <source>
        <dbReference type="Pfam" id="PF00593"/>
    </source>
</evidence>
<dbReference type="Gene3D" id="2.40.170.20">
    <property type="entry name" value="TonB-dependent receptor, beta-barrel domain"/>
    <property type="match status" value="1"/>
</dbReference>
<protein>
    <submittedName>
        <fullName evidence="15">TonB-dependent receptor</fullName>
    </submittedName>
</protein>
<evidence type="ECO:0000256" key="8">
    <source>
        <dbReference type="ARBA" id="ARBA00023065"/>
    </source>
</evidence>
<feature type="compositionally biased region" description="Basic residues" evidence="13">
    <location>
        <begin position="37"/>
        <end position="52"/>
    </location>
</feature>
<keyword evidence="10 12" id="KW-0472">Membrane</keyword>
<keyword evidence="2 12" id="KW-0813">Transport</keyword>
<dbReference type="PROSITE" id="PS52016">
    <property type="entry name" value="TONB_DEPENDENT_REC_3"/>
    <property type="match status" value="1"/>
</dbReference>
<keyword evidence="8" id="KW-0406">Ion transport</keyword>
<proteinExistence type="inferred from homology"/>
<evidence type="ECO:0000313" key="16">
    <source>
        <dbReference type="Proteomes" id="UP001062901"/>
    </source>
</evidence>
<comment type="caution">
    <text evidence="15">The sequence shown here is derived from an EMBL/GenBank/DDBJ whole genome shotgun (WGS) entry which is preliminary data.</text>
</comment>
<evidence type="ECO:0000256" key="12">
    <source>
        <dbReference type="PROSITE-ProRule" id="PRU01360"/>
    </source>
</evidence>
<keyword evidence="6" id="KW-0732">Signal</keyword>
<evidence type="ECO:0000256" key="3">
    <source>
        <dbReference type="ARBA" id="ARBA00022452"/>
    </source>
</evidence>
<keyword evidence="11 12" id="KW-0998">Cell outer membrane</keyword>
<keyword evidence="3 12" id="KW-1134">Transmembrane beta strand</keyword>
<accession>A0ABQ0P0R0</accession>
<dbReference type="InterPro" id="IPR036942">
    <property type="entry name" value="Beta-barrel_TonB_sf"/>
</dbReference>
<keyword evidence="15" id="KW-0675">Receptor</keyword>
<dbReference type="PANTHER" id="PTHR32552:SF89">
    <property type="entry name" value="CATECHOLATE SIDEROPHORE RECEPTOR FIU"/>
    <property type="match status" value="1"/>
</dbReference>
<evidence type="ECO:0000256" key="1">
    <source>
        <dbReference type="ARBA" id="ARBA00004571"/>
    </source>
</evidence>
<evidence type="ECO:0000256" key="10">
    <source>
        <dbReference type="ARBA" id="ARBA00023136"/>
    </source>
</evidence>
<evidence type="ECO:0000256" key="7">
    <source>
        <dbReference type="ARBA" id="ARBA00023004"/>
    </source>
</evidence>
<dbReference type="PANTHER" id="PTHR32552">
    <property type="entry name" value="FERRICHROME IRON RECEPTOR-RELATED"/>
    <property type="match status" value="1"/>
</dbReference>
<dbReference type="RefSeq" id="WP_018980782.1">
    <property type="nucleotide sequence ID" value="NZ_BAQD01000087.1"/>
</dbReference>
<evidence type="ECO:0000256" key="9">
    <source>
        <dbReference type="ARBA" id="ARBA00023077"/>
    </source>
</evidence>
<sequence length="808" mass="89459">MTPEKTPFFLSGITLLCVCLTPQALAKKSPTSASAHPPHHLIHASHKPHHPRSLTAQGEERLSVHMRHPARSHGATEVVGRDTLNHFVTGTSPLQVLALTTPGANFATDDALGLDTVANTLYVRGFNQTQLGETLDGIPLGGQGFHNWNGLGIDQAEIQENVSSLTMSQGAGALDVPSAQTLGGALTFTSSDPKKKAGGQVSQMFGSYNGFRTFVRADSGELNKSGTKFYVAYARTAQDLWKGYGYQQEQQVNAKLVQPFQDRGKITAIFDYSIMPEYNYLGLTKNMWQRLGRNTTYLKPDYNRAKEYANYAQNGGVPPQYQGILSNDEISDFAYDGTQTQENILTALTGEFRLASWLNSKTIAYAHLSGGRYNGTDPNLTSPTSGVNMAMESGKPETRRIGFVQNFSIHAPQHNEIKTGVWYENDHFSYPAYVYEDGVDHARSSIHFHGGGGEKWFSDSFNTNTFQFYLQDTYRPLHGLDLSAGFRSLVQTTRGGSTYDNTAGLAAQGWNTYYVHPASGSLTASNAFLPHVSLDYHFLQHHELYIDIAENMRAYDYTHQLSSGSPWTRLGNANNPAQSVFDANKSKLRPERTWNYVIGYRFNSHFFSASADFYHTDYYNRLAAITNGTTGRNTYGSFTNIGRETMNGADVAGTIRPLPGLAITNSFSWNDAKYQYSQNLYDRASGGNVSIKGMRQVYYPKFMYKANVNYTIGHASMNFNTTYTSARYTTYTNDTKIPSYWSSSLTASYDFGKMGFVQNFKTSFGVTNLFNQNYIGGVYGAASLTGDNNANLYVAAPRQFFGTVSAQF</sequence>
<organism evidence="15 16">
    <name type="scientific">Saccharibacter floricola DSM 15669</name>
    <dbReference type="NCBI Taxonomy" id="1123227"/>
    <lineage>
        <taxon>Bacteria</taxon>
        <taxon>Pseudomonadati</taxon>
        <taxon>Pseudomonadota</taxon>
        <taxon>Alphaproteobacteria</taxon>
        <taxon>Acetobacterales</taxon>
        <taxon>Acetobacteraceae</taxon>
        <taxon>Saccharibacter</taxon>
    </lineage>
</organism>
<keyword evidence="16" id="KW-1185">Reference proteome</keyword>
<gene>
    <name evidence="15" type="ORF">AA15669_1726</name>
</gene>
<comment type="similarity">
    <text evidence="12">Belongs to the TonB-dependent receptor family.</text>
</comment>
<dbReference type="Pfam" id="PF00593">
    <property type="entry name" value="TonB_dep_Rec_b-barrel"/>
    <property type="match status" value="1"/>
</dbReference>
<evidence type="ECO:0000256" key="6">
    <source>
        <dbReference type="ARBA" id="ARBA00022729"/>
    </source>
</evidence>